<comment type="caution">
    <text evidence="1">The sequence shown here is derived from an EMBL/GenBank/DDBJ whole genome shotgun (WGS) entry which is preliminary data.</text>
</comment>
<protein>
    <submittedName>
        <fullName evidence="1">Uncharacterized protein</fullName>
    </submittedName>
</protein>
<accession>A0ABP8ISD8</accession>
<evidence type="ECO:0000313" key="2">
    <source>
        <dbReference type="Proteomes" id="UP001501153"/>
    </source>
</evidence>
<keyword evidence="2" id="KW-1185">Reference proteome</keyword>
<reference evidence="2" key="1">
    <citation type="journal article" date="2019" name="Int. J. Syst. Evol. Microbiol.">
        <title>The Global Catalogue of Microorganisms (GCM) 10K type strain sequencing project: providing services to taxonomists for standard genome sequencing and annotation.</title>
        <authorList>
            <consortium name="The Broad Institute Genomics Platform"/>
            <consortium name="The Broad Institute Genome Sequencing Center for Infectious Disease"/>
            <person name="Wu L."/>
            <person name="Ma J."/>
        </authorList>
    </citation>
    <scope>NUCLEOTIDE SEQUENCE [LARGE SCALE GENOMIC DNA]</scope>
    <source>
        <strain evidence="2">JCM 17923</strain>
    </source>
</reference>
<evidence type="ECO:0000313" key="1">
    <source>
        <dbReference type="EMBL" id="GAA4368899.1"/>
    </source>
</evidence>
<gene>
    <name evidence="1" type="ORF">GCM10023185_42060</name>
</gene>
<name>A0ABP8ISD8_9BACT</name>
<organism evidence="1 2">
    <name type="scientific">Hymenobacter saemangeumensis</name>
    <dbReference type="NCBI Taxonomy" id="1084522"/>
    <lineage>
        <taxon>Bacteria</taxon>
        <taxon>Pseudomonadati</taxon>
        <taxon>Bacteroidota</taxon>
        <taxon>Cytophagia</taxon>
        <taxon>Cytophagales</taxon>
        <taxon>Hymenobacteraceae</taxon>
        <taxon>Hymenobacter</taxon>
    </lineage>
</organism>
<dbReference type="Proteomes" id="UP001501153">
    <property type="component" value="Unassembled WGS sequence"/>
</dbReference>
<dbReference type="EMBL" id="BAABGZ010000080">
    <property type="protein sequence ID" value="GAA4368899.1"/>
    <property type="molecule type" value="Genomic_DNA"/>
</dbReference>
<sequence>MSDTLQLLIEQSAHDEAEAAQLTRLTELVATAAQLPGLRDLAPAVRHHFPEPTYLVGCGSAHIWLHRAGDAHRLALIR</sequence>
<dbReference type="RefSeq" id="WP_345238128.1">
    <property type="nucleotide sequence ID" value="NZ_BAABGZ010000080.1"/>
</dbReference>
<proteinExistence type="predicted"/>